<dbReference type="Proteomes" id="UP000092544">
    <property type="component" value="Unassembled WGS sequence"/>
</dbReference>
<dbReference type="PANTHER" id="PTHR34873:SF3">
    <property type="entry name" value="ADDICTION MODULE TOXIN, HICA FAMILY"/>
    <property type="match status" value="1"/>
</dbReference>
<evidence type="ECO:0000256" key="5">
    <source>
        <dbReference type="ARBA" id="ARBA00022801"/>
    </source>
</evidence>
<dbReference type="PANTHER" id="PTHR34873">
    <property type="entry name" value="SSR1766 PROTEIN"/>
    <property type="match status" value="1"/>
</dbReference>
<dbReference type="InterPro" id="IPR038570">
    <property type="entry name" value="HicA_sf"/>
</dbReference>
<protein>
    <submittedName>
        <fullName evidence="8">YcfA-like protein</fullName>
    </submittedName>
</protein>
<gene>
    <name evidence="8" type="ORF">MSP8886_00620</name>
</gene>
<dbReference type="GO" id="GO:0004519">
    <property type="term" value="F:endonuclease activity"/>
    <property type="evidence" value="ECO:0007669"/>
    <property type="project" value="UniProtKB-KW"/>
</dbReference>
<sequence>MKSREVIQMLEDDGWYEVRKKGSHLHFKHPSKKGLVTVPHPKTDIPAGTLKSIFKQAQFS</sequence>
<accession>A0A1A8T5I7</accession>
<dbReference type="GO" id="GO:0016787">
    <property type="term" value="F:hydrolase activity"/>
    <property type="evidence" value="ECO:0007669"/>
    <property type="project" value="UniProtKB-KW"/>
</dbReference>
<keyword evidence="6" id="KW-0694">RNA-binding</keyword>
<evidence type="ECO:0000256" key="7">
    <source>
        <dbReference type="ARBA" id="ARBA00023016"/>
    </source>
</evidence>
<dbReference type="SUPFAM" id="SSF54786">
    <property type="entry name" value="YcfA/nrd intein domain"/>
    <property type="match status" value="1"/>
</dbReference>
<organism evidence="8 9">
    <name type="scientific">Marinomonas spartinae</name>
    <dbReference type="NCBI Taxonomy" id="1792290"/>
    <lineage>
        <taxon>Bacteria</taxon>
        <taxon>Pseudomonadati</taxon>
        <taxon>Pseudomonadota</taxon>
        <taxon>Gammaproteobacteria</taxon>
        <taxon>Oceanospirillales</taxon>
        <taxon>Oceanospirillaceae</taxon>
        <taxon>Marinomonas</taxon>
    </lineage>
</organism>
<evidence type="ECO:0000256" key="4">
    <source>
        <dbReference type="ARBA" id="ARBA00022759"/>
    </source>
</evidence>
<proteinExistence type="inferred from homology"/>
<dbReference type="OrthoDB" id="9811409at2"/>
<keyword evidence="2" id="KW-1277">Toxin-antitoxin system</keyword>
<evidence type="ECO:0000313" key="8">
    <source>
        <dbReference type="EMBL" id="SBS26494.1"/>
    </source>
</evidence>
<evidence type="ECO:0000256" key="1">
    <source>
        <dbReference type="ARBA" id="ARBA00006620"/>
    </source>
</evidence>
<keyword evidence="7" id="KW-0346">Stress response</keyword>
<dbReference type="RefSeq" id="WP_067012537.1">
    <property type="nucleotide sequence ID" value="NZ_FLOB01000001.1"/>
</dbReference>
<evidence type="ECO:0000256" key="2">
    <source>
        <dbReference type="ARBA" id="ARBA00022649"/>
    </source>
</evidence>
<dbReference type="Pfam" id="PF07927">
    <property type="entry name" value="HicA_toxin"/>
    <property type="match status" value="1"/>
</dbReference>
<dbReference type="STRING" id="1792290.MSP8886_00620"/>
<reference evidence="8 9" key="1">
    <citation type="submission" date="2016-06" db="EMBL/GenBank/DDBJ databases">
        <authorList>
            <person name="Kjaerup R.B."/>
            <person name="Dalgaard T.S."/>
            <person name="Juul-Madsen H.R."/>
        </authorList>
    </citation>
    <scope>NUCLEOTIDE SEQUENCE [LARGE SCALE GENOMIC DNA]</scope>
    <source>
        <strain evidence="8 9">CECT 8886</strain>
    </source>
</reference>
<dbReference type="Gene3D" id="3.30.920.30">
    <property type="entry name" value="Hypothetical protein"/>
    <property type="match status" value="1"/>
</dbReference>
<keyword evidence="5" id="KW-0378">Hydrolase</keyword>
<dbReference type="EMBL" id="FLOB01000001">
    <property type="protein sequence ID" value="SBS26494.1"/>
    <property type="molecule type" value="Genomic_DNA"/>
</dbReference>
<keyword evidence="3" id="KW-0540">Nuclease</keyword>
<keyword evidence="4" id="KW-0255">Endonuclease</keyword>
<keyword evidence="9" id="KW-1185">Reference proteome</keyword>
<dbReference type="AlphaFoldDB" id="A0A1A8T5I7"/>
<evidence type="ECO:0000256" key="6">
    <source>
        <dbReference type="ARBA" id="ARBA00022884"/>
    </source>
</evidence>
<comment type="similarity">
    <text evidence="1">Belongs to the HicA mRNA interferase family.</text>
</comment>
<name>A0A1A8T5I7_9GAMM</name>
<evidence type="ECO:0000256" key="3">
    <source>
        <dbReference type="ARBA" id="ARBA00022722"/>
    </source>
</evidence>
<dbReference type="InterPro" id="IPR012933">
    <property type="entry name" value="HicA_mRNA_interferase"/>
</dbReference>
<evidence type="ECO:0000313" key="9">
    <source>
        <dbReference type="Proteomes" id="UP000092544"/>
    </source>
</evidence>
<dbReference type="GO" id="GO:0003729">
    <property type="term" value="F:mRNA binding"/>
    <property type="evidence" value="ECO:0007669"/>
    <property type="project" value="InterPro"/>
</dbReference>